<evidence type="ECO:0000256" key="1">
    <source>
        <dbReference type="ARBA" id="ARBA00004429"/>
    </source>
</evidence>
<feature type="domain" description="Phosphoethanolamine transferase N-terminal" evidence="10">
    <location>
        <begin position="52"/>
        <end position="202"/>
    </location>
</feature>
<dbReference type="GO" id="GO:0009244">
    <property type="term" value="P:lipopolysaccharide core region biosynthetic process"/>
    <property type="evidence" value="ECO:0007669"/>
    <property type="project" value="TreeGrafter"/>
</dbReference>
<feature type="transmembrane region" description="Helical" evidence="8">
    <location>
        <begin position="42"/>
        <end position="65"/>
    </location>
</feature>
<evidence type="ECO:0000259" key="10">
    <source>
        <dbReference type="Pfam" id="PF08019"/>
    </source>
</evidence>
<evidence type="ECO:0000256" key="8">
    <source>
        <dbReference type="SAM" id="Phobius"/>
    </source>
</evidence>
<evidence type="ECO:0000256" key="7">
    <source>
        <dbReference type="ARBA" id="ARBA00023136"/>
    </source>
</evidence>
<dbReference type="Pfam" id="PF08019">
    <property type="entry name" value="EptA_B_N"/>
    <property type="match status" value="1"/>
</dbReference>
<evidence type="ECO:0000256" key="2">
    <source>
        <dbReference type="ARBA" id="ARBA00022475"/>
    </source>
</evidence>
<keyword evidence="6 8" id="KW-1133">Transmembrane helix</keyword>
<feature type="transmembrane region" description="Helical" evidence="8">
    <location>
        <begin position="154"/>
        <end position="172"/>
    </location>
</feature>
<dbReference type="Pfam" id="PF00884">
    <property type="entry name" value="Sulfatase"/>
    <property type="match status" value="1"/>
</dbReference>
<keyword evidence="5 8" id="KW-0812">Transmembrane</keyword>
<dbReference type="InterPro" id="IPR000917">
    <property type="entry name" value="Sulfatase_N"/>
</dbReference>
<feature type="domain" description="Sulfatase N-terminal" evidence="9">
    <location>
        <begin position="228"/>
        <end position="515"/>
    </location>
</feature>
<comment type="subcellular location">
    <subcellularLocation>
        <location evidence="1">Cell inner membrane</location>
        <topology evidence="1">Multi-pass membrane protein</topology>
    </subcellularLocation>
</comment>
<keyword evidence="4" id="KW-0808">Transferase</keyword>
<dbReference type="NCBIfam" id="NF028537">
    <property type="entry name" value="P_eth_NH2_trans"/>
    <property type="match status" value="1"/>
</dbReference>
<dbReference type="Gene3D" id="3.40.720.10">
    <property type="entry name" value="Alkaline Phosphatase, subunit A"/>
    <property type="match status" value="1"/>
</dbReference>
<feature type="transmembrane region" description="Helical" evidence="8">
    <location>
        <begin position="72"/>
        <end position="94"/>
    </location>
</feature>
<evidence type="ECO:0000256" key="6">
    <source>
        <dbReference type="ARBA" id="ARBA00022989"/>
    </source>
</evidence>
<dbReference type="AlphaFoldDB" id="A0A1W1DUD3"/>
<protein>
    <submittedName>
        <fullName evidence="11">Probable integral membrane protein</fullName>
    </submittedName>
</protein>
<dbReference type="GO" id="GO:0005886">
    <property type="term" value="C:plasma membrane"/>
    <property type="evidence" value="ECO:0007669"/>
    <property type="project" value="UniProtKB-SubCell"/>
</dbReference>
<dbReference type="InterPro" id="IPR058130">
    <property type="entry name" value="PEA_transf_C"/>
</dbReference>
<feature type="transmembrane region" description="Helical" evidence="8">
    <location>
        <begin position="114"/>
        <end position="134"/>
    </location>
</feature>
<name>A0A1W1DUD3_9ZZZZ</name>
<evidence type="ECO:0000256" key="4">
    <source>
        <dbReference type="ARBA" id="ARBA00022679"/>
    </source>
</evidence>
<dbReference type="InterPro" id="IPR017850">
    <property type="entry name" value="Alkaline_phosphatase_core_sf"/>
</dbReference>
<evidence type="ECO:0000256" key="3">
    <source>
        <dbReference type="ARBA" id="ARBA00022519"/>
    </source>
</evidence>
<reference evidence="11" key="1">
    <citation type="submission" date="2016-10" db="EMBL/GenBank/DDBJ databases">
        <authorList>
            <person name="de Groot N.N."/>
        </authorList>
    </citation>
    <scope>NUCLEOTIDE SEQUENCE</scope>
</reference>
<gene>
    <name evidence="11" type="ORF">MNB_SUP05-9-1175</name>
</gene>
<dbReference type="GO" id="GO:0016776">
    <property type="term" value="F:phosphotransferase activity, phosphate group as acceptor"/>
    <property type="evidence" value="ECO:0007669"/>
    <property type="project" value="TreeGrafter"/>
</dbReference>
<dbReference type="PANTHER" id="PTHR30443:SF0">
    <property type="entry name" value="PHOSPHOETHANOLAMINE TRANSFERASE EPTA"/>
    <property type="match status" value="1"/>
</dbReference>
<dbReference type="CDD" id="cd16017">
    <property type="entry name" value="LptA"/>
    <property type="match status" value="1"/>
</dbReference>
<organism evidence="11">
    <name type="scientific">hydrothermal vent metagenome</name>
    <dbReference type="NCBI Taxonomy" id="652676"/>
    <lineage>
        <taxon>unclassified sequences</taxon>
        <taxon>metagenomes</taxon>
        <taxon>ecological metagenomes</taxon>
    </lineage>
</organism>
<dbReference type="SUPFAM" id="SSF53649">
    <property type="entry name" value="Alkaline phosphatase-like"/>
    <property type="match status" value="1"/>
</dbReference>
<dbReference type="InterPro" id="IPR012549">
    <property type="entry name" value="EptA-like_N"/>
</dbReference>
<proteinExistence type="predicted"/>
<evidence type="ECO:0000259" key="9">
    <source>
        <dbReference type="Pfam" id="PF00884"/>
    </source>
</evidence>
<dbReference type="EMBL" id="FPHX01000164">
    <property type="protein sequence ID" value="SFV85210.1"/>
    <property type="molecule type" value="Genomic_DNA"/>
</dbReference>
<keyword evidence="3" id="KW-0997">Cell inner membrane</keyword>
<sequence length="533" mass="60966">MSFLQKISITRLVLVITAFLTVTGNTKFFSETLVIYPWSDNVLFLVSLAIWLFSFLAILLLAVSYRYSVKPILIALLLTSSIVSYFANNYGIVIDDNMIANSMETNMAESIDLFSLKLVFYFLILGVIPAYWVYKVQISHSKFSSQLWSKLKAVIILIIVFVVVTLTFSKSYTSFARENKQLRLHINPTYYLYAVGKYINSKFETASIPFSKIGGDAKVVREDKGKKLVIVIAGETARSDRFSLNGYHRQTNPLLAKENVISFKQMSSCGTDTALSLPCMFSFLNREGYSHAQGKNMSNVLDILSYAGIEVLWRDNNSSSKNVADRLPFQDYKSNNINTVCDIECRDEGMLSDLQQYIDNHNDKDILIVLHTMGSHGPAYYKRYLKKFERFTPVCRTNQLNECTNEQINNAYDNTIVYTDYILSKTIELLKNNQNEYKTAMFYMSDHGESLGENGLYLHGMPYFIAPEEQTQVASVLWLDDKFSQEVNIKKLKNSINKTLSHDGFFHTLLGLMNVRTDLYNKKLDFIPYMGLH</sequence>
<dbReference type="InterPro" id="IPR040423">
    <property type="entry name" value="PEA_transferase"/>
</dbReference>
<keyword evidence="2" id="KW-1003">Cell membrane</keyword>
<evidence type="ECO:0000256" key="5">
    <source>
        <dbReference type="ARBA" id="ARBA00022692"/>
    </source>
</evidence>
<accession>A0A1W1DUD3</accession>
<dbReference type="PANTHER" id="PTHR30443">
    <property type="entry name" value="INNER MEMBRANE PROTEIN"/>
    <property type="match status" value="1"/>
</dbReference>
<feature type="transmembrane region" description="Helical" evidence="8">
    <location>
        <begin position="12"/>
        <end position="30"/>
    </location>
</feature>
<keyword evidence="7 8" id="KW-0472">Membrane</keyword>
<evidence type="ECO:0000313" key="11">
    <source>
        <dbReference type="EMBL" id="SFV85210.1"/>
    </source>
</evidence>